<evidence type="ECO:0000313" key="2">
    <source>
        <dbReference type="EMBL" id="WEK56067.1"/>
    </source>
</evidence>
<gene>
    <name evidence="2" type="ORF">P0Y55_08475</name>
</gene>
<evidence type="ECO:0000256" key="1">
    <source>
        <dbReference type="SAM" id="Phobius"/>
    </source>
</evidence>
<keyword evidence="1" id="KW-1133">Transmembrane helix</keyword>
<keyword evidence="1" id="KW-0812">Transmembrane</keyword>
<feature type="transmembrane region" description="Helical" evidence="1">
    <location>
        <begin position="44"/>
        <end position="66"/>
    </location>
</feature>
<protein>
    <submittedName>
        <fullName evidence="2">Uncharacterized protein</fullName>
    </submittedName>
</protein>
<feature type="transmembrane region" description="Helical" evidence="1">
    <location>
        <begin position="20"/>
        <end position="38"/>
    </location>
</feature>
<keyword evidence="1" id="KW-0472">Membrane</keyword>
<organism evidence="2 3">
    <name type="scientific">Candidatus Cohnella colombiensis</name>
    <dbReference type="NCBI Taxonomy" id="3121368"/>
    <lineage>
        <taxon>Bacteria</taxon>
        <taxon>Bacillati</taxon>
        <taxon>Bacillota</taxon>
        <taxon>Bacilli</taxon>
        <taxon>Bacillales</taxon>
        <taxon>Paenibacillaceae</taxon>
        <taxon>Cohnella</taxon>
    </lineage>
</organism>
<accession>A0AA95F1Q3</accession>
<keyword evidence="3" id="KW-1185">Reference proteome</keyword>
<evidence type="ECO:0000313" key="3">
    <source>
        <dbReference type="Proteomes" id="UP001178662"/>
    </source>
</evidence>
<proteinExistence type="predicted"/>
<dbReference type="Proteomes" id="UP001178662">
    <property type="component" value="Chromosome"/>
</dbReference>
<dbReference type="AlphaFoldDB" id="A0AA95F1Q3"/>
<reference evidence="2" key="1">
    <citation type="submission" date="2023-03" db="EMBL/GenBank/DDBJ databases">
        <title>Andean soil-derived lignocellulolytic bacterial consortium as a source of novel taxa and putative plastic-active enzymes.</title>
        <authorList>
            <person name="Diaz-Garcia L."/>
            <person name="Chuvochina M."/>
            <person name="Feuerriegel G."/>
            <person name="Bunk B."/>
            <person name="Sproer C."/>
            <person name="Streit W.R."/>
            <person name="Rodriguez L.M."/>
            <person name="Overmann J."/>
            <person name="Jimenez D.J."/>
        </authorList>
    </citation>
    <scope>NUCLEOTIDE SEQUENCE</scope>
    <source>
        <strain evidence="2">MAG 2441</strain>
    </source>
</reference>
<dbReference type="EMBL" id="CP119317">
    <property type="protein sequence ID" value="WEK56067.1"/>
    <property type="molecule type" value="Genomic_DNA"/>
</dbReference>
<sequence>MKRRITFAVKFDLLAKHFPANLLLLMFFLSFFCGLLFIKESSSQIFFAFPLMILVIYFFLIFMNYLRARRLLIYGQITKGILVKKMRTKFANQRAGNIEYYNKFYFYFRDQSGREVSFTQRSINGIEMKVNKETLIIYQPEDPQKAMAIDLISRMKLIVENNLVSFLYLNN</sequence>
<name>A0AA95F1Q3_9BACL</name>